<feature type="compositionally biased region" description="Basic and acidic residues" evidence="1">
    <location>
        <begin position="75"/>
        <end position="97"/>
    </location>
</feature>
<reference evidence="2 3" key="1">
    <citation type="submission" date="2020-06" db="EMBL/GenBank/DDBJ databases">
        <title>Nonomuraea sp. SMC257, a novel actinomycete isolated from soil.</title>
        <authorList>
            <person name="Chanama M."/>
        </authorList>
    </citation>
    <scope>NUCLEOTIDE SEQUENCE [LARGE SCALE GENOMIC DNA]</scope>
    <source>
        <strain evidence="2 3">SMC257</strain>
    </source>
</reference>
<protein>
    <submittedName>
        <fullName evidence="2">Uncharacterized protein</fullName>
    </submittedName>
</protein>
<feature type="region of interest" description="Disordered" evidence="1">
    <location>
        <begin position="53"/>
        <end position="114"/>
    </location>
</feature>
<dbReference type="Proteomes" id="UP000586042">
    <property type="component" value="Unassembled WGS sequence"/>
</dbReference>
<evidence type="ECO:0000313" key="2">
    <source>
        <dbReference type="EMBL" id="NUW37672.1"/>
    </source>
</evidence>
<dbReference type="RefSeq" id="WP_175595116.1">
    <property type="nucleotide sequence ID" value="NZ_JABWGN010000022.1"/>
</dbReference>
<evidence type="ECO:0000256" key="1">
    <source>
        <dbReference type="SAM" id="MobiDB-lite"/>
    </source>
</evidence>
<dbReference type="EMBL" id="JABWGN010000022">
    <property type="protein sequence ID" value="NUW37672.1"/>
    <property type="molecule type" value="Genomic_DNA"/>
</dbReference>
<name>A0A7Y6IG62_9ACTN</name>
<dbReference type="AlphaFoldDB" id="A0A7Y6IG62"/>
<comment type="caution">
    <text evidence="2">The sequence shown here is derived from an EMBL/GenBank/DDBJ whole genome shotgun (WGS) entry which is preliminary data.</text>
</comment>
<organism evidence="2 3">
    <name type="scientific">Nonomuraea montanisoli</name>
    <dbReference type="NCBI Taxonomy" id="2741721"/>
    <lineage>
        <taxon>Bacteria</taxon>
        <taxon>Bacillati</taxon>
        <taxon>Actinomycetota</taxon>
        <taxon>Actinomycetes</taxon>
        <taxon>Streptosporangiales</taxon>
        <taxon>Streptosporangiaceae</taxon>
        <taxon>Nonomuraea</taxon>
    </lineage>
</organism>
<keyword evidence="3" id="KW-1185">Reference proteome</keyword>
<gene>
    <name evidence="2" type="ORF">HTZ77_40650</name>
</gene>
<evidence type="ECO:0000313" key="3">
    <source>
        <dbReference type="Proteomes" id="UP000586042"/>
    </source>
</evidence>
<sequence>MTYRCGRPVQLKQPDGRWGQVVPVEFRLPVQADGLTLSMAKGGGLALKNTKGKTALSAPAPRMWDGAAATTTDKQPGREAKVKRSVETKNDRSDGSSEGHSCLAPVDSSILLGA</sequence>
<accession>A0A7Y6IG62</accession>
<proteinExistence type="predicted"/>